<sequence>MPPHILQDVKHKLRIEFNAVLIHRTINRPNIFYQVNEMIYPVSTRWDLLQAVKLDGSQSFMIFANTRRETEAEMIKKLKKGELWGICCTDAAEPKYLDKNQLKRKCGENDTGRKHTVKRAQASNRVGTSLDVEEGSEDGDSEGEKEEGENDERGRQEMEPDTPLAQPLVADCTQQTAASLRYIPPSPLSAEFEVNAMDTYINAGLQGICRRAIIDKYFDNPKLLLPKQTRAKHKFKFNEPTMTPKDLAFCQALEEWREREMVESGLGEDDFFGPQLILADGILNRIIAVAHHLKLTDIASLKDQTGWRNSKKYGASIISLFLTHYLPPPPPPLFTTGPLPICTTIQQPLNSTPSLQACQQILQLLENQ</sequence>
<feature type="compositionally biased region" description="Acidic residues" evidence="1">
    <location>
        <begin position="131"/>
        <end position="150"/>
    </location>
</feature>
<proteinExistence type="predicted"/>
<reference evidence="2" key="1">
    <citation type="submission" date="2011-04" db="EMBL/GenBank/DDBJ databases">
        <title>Evolution of plant cell wall degrading machinery underlies the functional diversity of forest fungi.</title>
        <authorList>
            <consortium name="US DOE Joint Genome Institute (JGI-PGF)"/>
            <person name="Eastwood D.C."/>
            <person name="Floudas D."/>
            <person name="Binder M."/>
            <person name="Majcherczyk A."/>
            <person name="Schneider P."/>
            <person name="Aerts A."/>
            <person name="Asiegbu F.O."/>
            <person name="Baker S.E."/>
            <person name="Barry K."/>
            <person name="Bendiksby M."/>
            <person name="Blumentritt M."/>
            <person name="Coutinho P.M."/>
            <person name="Cullen D."/>
            <person name="Cullen D."/>
            <person name="Gathman A."/>
            <person name="Goodell B."/>
            <person name="Henrissat B."/>
            <person name="Ihrmark K."/>
            <person name="Kauserud H."/>
            <person name="Kohler A."/>
            <person name="LaButti K."/>
            <person name="Lapidus A."/>
            <person name="Lavin J.L."/>
            <person name="Lee Y.-H."/>
            <person name="Lindquist E."/>
            <person name="Lilly W."/>
            <person name="Lucas S."/>
            <person name="Morin E."/>
            <person name="Murat C."/>
            <person name="Oguiza J.A."/>
            <person name="Park J."/>
            <person name="Pisabarro A.G."/>
            <person name="Riley R."/>
            <person name="Rosling A."/>
            <person name="Salamov A."/>
            <person name="Schmidt O."/>
            <person name="Schmutz J."/>
            <person name="Skrede I."/>
            <person name="Stenlid J."/>
            <person name="Wiebenga A."/>
            <person name="Xie X."/>
            <person name="Kues U."/>
            <person name="Hibbett D.S."/>
            <person name="Hoffmeister D."/>
            <person name="Hogberg N."/>
            <person name="Martin F."/>
            <person name="Grigoriev I.V."/>
            <person name="Watkinson S.C."/>
        </authorList>
    </citation>
    <scope>NUCLEOTIDE SEQUENCE</scope>
    <source>
        <strain evidence="2">S7.9</strain>
    </source>
</reference>
<dbReference type="KEGG" id="sla:SERLADRAFT_404560"/>
<gene>
    <name evidence="2" type="ORF">SERLADRAFT_404560</name>
</gene>
<organism>
    <name type="scientific">Serpula lacrymans var. lacrymans (strain S7.9)</name>
    <name type="common">Dry rot fungus</name>
    <dbReference type="NCBI Taxonomy" id="578457"/>
    <lineage>
        <taxon>Eukaryota</taxon>
        <taxon>Fungi</taxon>
        <taxon>Dikarya</taxon>
        <taxon>Basidiomycota</taxon>
        <taxon>Agaricomycotina</taxon>
        <taxon>Agaricomycetes</taxon>
        <taxon>Agaricomycetidae</taxon>
        <taxon>Boletales</taxon>
        <taxon>Coniophorineae</taxon>
        <taxon>Serpulaceae</taxon>
        <taxon>Serpula</taxon>
    </lineage>
</organism>
<dbReference type="EMBL" id="GL945428">
    <property type="protein sequence ID" value="EGO30354.1"/>
    <property type="molecule type" value="Genomic_DNA"/>
</dbReference>
<protein>
    <submittedName>
        <fullName evidence="2">Uncharacterized protein</fullName>
    </submittedName>
</protein>
<accession>F8NE25</accession>
<dbReference type="AlphaFoldDB" id="F8NE25"/>
<dbReference type="RefSeq" id="XP_007312238.1">
    <property type="nucleotide sequence ID" value="XM_007312176.1"/>
</dbReference>
<dbReference type="HOGENOM" id="CLU_752631_0_0_1"/>
<dbReference type="GeneID" id="18812382"/>
<dbReference type="Proteomes" id="UP000008064">
    <property type="component" value="Unassembled WGS sequence"/>
</dbReference>
<evidence type="ECO:0000313" key="2">
    <source>
        <dbReference type="EMBL" id="EGO30354.1"/>
    </source>
</evidence>
<dbReference type="OrthoDB" id="2803597at2759"/>
<feature type="region of interest" description="Disordered" evidence="1">
    <location>
        <begin position="105"/>
        <end position="164"/>
    </location>
</feature>
<name>F8NE25_SERL9</name>
<evidence type="ECO:0000256" key="1">
    <source>
        <dbReference type="SAM" id="MobiDB-lite"/>
    </source>
</evidence>